<keyword evidence="4 11" id="KW-0547">Nucleotide-binding</keyword>
<dbReference type="OMA" id="WDWIADR"/>
<dbReference type="AlphaFoldDB" id="K3X0C4"/>
<dbReference type="GO" id="GO:0017148">
    <property type="term" value="P:negative regulation of translation"/>
    <property type="evidence" value="ECO:0007669"/>
    <property type="project" value="UniProtKB-KW"/>
</dbReference>
<reference evidence="14" key="3">
    <citation type="submission" date="2015-02" db="UniProtKB">
        <authorList>
            <consortium name="EnsemblProtists"/>
        </authorList>
    </citation>
    <scope>IDENTIFICATION</scope>
    <source>
        <strain evidence="14">DAOM BR144</strain>
    </source>
</reference>
<dbReference type="EC" id="2.7.11.1" evidence="1"/>
<evidence type="ECO:0000256" key="8">
    <source>
        <dbReference type="ARBA" id="ARBA00037982"/>
    </source>
</evidence>
<dbReference type="VEuPathDB" id="FungiDB:PYU1_G010650"/>
<feature type="compositionally biased region" description="Basic and acidic residues" evidence="12">
    <location>
        <begin position="155"/>
        <end position="167"/>
    </location>
</feature>
<dbReference type="InterPro" id="IPR017441">
    <property type="entry name" value="Protein_kinase_ATP_BS"/>
</dbReference>
<evidence type="ECO:0000256" key="9">
    <source>
        <dbReference type="ARBA" id="ARBA00048659"/>
    </source>
</evidence>
<reference evidence="15" key="1">
    <citation type="journal article" date="2010" name="Genome Biol.">
        <title>Genome sequence of the necrotrophic plant pathogen Pythium ultimum reveals original pathogenicity mechanisms and effector repertoire.</title>
        <authorList>
            <person name="Levesque C.A."/>
            <person name="Brouwer H."/>
            <person name="Cano L."/>
            <person name="Hamilton J.P."/>
            <person name="Holt C."/>
            <person name="Huitema E."/>
            <person name="Raffaele S."/>
            <person name="Robideau G.P."/>
            <person name="Thines M."/>
            <person name="Win J."/>
            <person name="Zerillo M.M."/>
            <person name="Beakes G.W."/>
            <person name="Boore J.L."/>
            <person name="Busam D."/>
            <person name="Dumas B."/>
            <person name="Ferriera S."/>
            <person name="Fuerstenberg S.I."/>
            <person name="Gachon C.M."/>
            <person name="Gaulin E."/>
            <person name="Govers F."/>
            <person name="Grenville-Briggs L."/>
            <person name="Horner N."/>
            <person name="Hostetler J."/>
            <person name="Jiang R.H."/>
            <person name="Johnson J."/>
            <person name="Krajaejun T."/>
            <person name="Lin H."/>
            <person name="Meijer H.J."/>
            <person name="Moore B."/>
            <person name="Morris P."/>
            <person name="Phuntmart V."/>
            <person name="Puiu D."/>
            <person name="Shetty J."/>
            <person name="Stajich J.E."/>
            <person name="Tripathy S."/>
            <person name="Wawra S."/>
            <person name="van West P."/>
            <person name="Whitty B.R."/>
            <person name="Coutinho P.M."/>
            <person name="Henrissat B."/>
            <person name="Martin F."/>
            <person name="Thomas P.D."/>
            <person name="Tyler B.M."/>
            <person name="De Vries R.P."/>
            <person name="Kamoun S."/>
            <person name="Yandell M."/>
            <person name="Tisserat N."/>
            <person name="Buell C.R."/>
        </authorList>
    </citation>
    <scope>NUCLEOTIDE SEQUENCE</scope>
    <source>
        <strain evidence="15">DAOM:BR144</strain>
    </source>
</reference>
<comment type="catalytic activity">
    <reaction evidence="9">
        <text>L-threonyl-[protein] + ATP = O-phospho-L-threonyl-[protein] + ADP + H(+)</text>
        <dbReference type="Rhea" id="RHEA:46608"/>
        <dbReference type="Rhea" id="RHEA-COMP:11060"/>
        <dbReference type="Rhea" id="RHEA-COMP:11605"/>
        <dbReference type="ChEBI" id="CHEBI:15378"/>
        <dbReference type="ChEBI" id="CHEBI:30013"/>
        <dbReference type="ChEBI" id="CHEBI:30616"/>
        <dbReference type="ChEBI" id="CHEBI:61977"/>
        <dbReference type="ChEBI" id="CHEBI:456216"/>
        <dbReference type="EC" id="2.7.11.1"/>
    </reaction>
    <physiologicalReaction direction="left-to-right" evidence="9">
        <dbReference type="Rhea" id="RHEA:46609"/>
    </physiologicalReaction>
</comment>
<dbReference type="PANTHER" id="PTHR11042:SF160">
    <property type="entry name" value="EUKARYOTIC TRANSLATION INITIATION FACTOR 2-ALPHA KINASE 1"/>
    <property type="match status" value="1"/>
</dbReference>
<dbReference type="Proteomes" id="UP000019132">
    <property type="component" value="Unassembled WGS sequence"/>
</dbReference>
<dbReference type="InterPro" id="IPR008271">
    <property type="entry name" value="Ser/Thr_kinase_AS"/>
</dbReference>
<dbReference type="InParanoid" id="K3X0C4"/>
<evidence type="ECO:0000256" key="11">
    <source>
        <dbReference type="PROSITE-ProRule" id="PRU10141"/>
    </source>
</evidence>
<dbReference type="Pfam" id="PF00069">
    <property type="entry name" value="Pkinase"/>
    <property type="match status" value="1"/>
</dbReference>
<feature type="binding site" evidence="11">
    <location>
        <position position="82"/>
    </location>
    <ligand>
        <name>ATP</name>
        <dbReference type="ChEBI" id="CHEBI:30616"/>
    </ligand>
</feature>
<keyword evidence="3" id="KW-0808">Transferase</keyword>
<dbReference type="PANTHER" id="PTHR11042">
    <property type="entry name" value="EUKARYOTIC TRANSLATION INITIATION FACTOR 2-ALPHA KINASE EIF2-ALPHA KINASE -RELATED"/>
    <property type="match status" value="1"/>
</dbReference>
<evidence type="ECO:0000256" key="2">
    <source>
        <dbReference type="ARBA" id="ARBA00022527"/>
    </source>
</evidence>
<dbReference type="InterPro" id="IPR011009">
    <property type="entry name" value="Kinase-like_dom_sf"/>
</dbReference>
<dbReference type="Gene3D" id="3.30.200.20">
    <property type="entry name" value="Phosphorylase Kinase, domain 1"/>
    <property type="match status" value="1"/>
</dbReference>
<dbReference type="PROSITE" id="PS00108">
    <property type="entry name" value="PROTEIN_KINASE_ST"/>
    <property type="match status" value="1"/>
</dbReference>
<dbReference type="eggNOG" id="KOG1035">
    <property type="taxonomic scope" value="Eukaryota"/>
</dbReference>
<dbReference type="SMART" id="SM00220">
    <property type="entry name" value="S_TKc"/>
    <property type="match status" value="1"/>
</dbReference>
<sequence>MILPLARCSSTPSQPNPKQIATAASPTTLVCERTVERTSSCIFGRSNPFETDFSVKELVGEGGFGKIYKCKSTIDGRWYAVKLEQFWFKPQAYFNPSDMRDVLMNEALVLARLDHENVCRYFNTWVFGSLVSVDKLQRAGQQRNTTASLDDDTEDHARRRTSERLAEKLGGGGNGVKRNSDPTVSPIDQERRTPATSTTSRTNWDANDDFEGDNFDDGIDFHDLGFDMQASDGESDDSDSSSVEPLAPLSTTEPAVIAISSLQSAPRKPRKRLMSLESPSASVGPVCTQIDVYIQMALYEGNSLQFWMDQRQKAVDSTECMRIFRQIVAGLKYIHGEGLIHRDIKPANIFLTKDSCVKIGDFGLAKNTLESSLRIPASQYFYDDNDGFSPRAGESVAASTSSSVGGVGTPMYSSPEQINGSPDCDASTDIYSLGVLLCELFCLFSTQMERCIVLSNVRAGKVPHHIQAQYPDVAMLIQRMVQTDKTKRPSCGDIERSQLFQHSMGV</sequence>
<evidence type="ECO:0000256" key="10">
    <source>
        <dbReference type="ARBA" id="ARBA00048977"/>
    </source>
</evidence>
<dbReference type="PROSITE" id="PS00107">
    <property type="entry name" value="PROTEIN_KINASE_ATP"/>
    <property type="match status" value="1"/>
</dbReference>
<keyword evidence="6 11" id="KW-0067">ATP-binding</keyword>
<evidence type="ECO:0000259" key="13">
    <source>
        <dbReference type="PROSITE" id="PS50011"/>
    </source>
</evidence>
<feature type="region of interest" description="Disordered" evidence="12">
    <location>
        <begin position="140"/>
        <end position="209"/>
    </location>
</feature>
<feature type="domain" description="Protein kinase" evidence="13">
    <location>
        <begin position="53"/>
        <end position="500"/>
    </location>
</feature>
<dbReference type="SUPFAM" id="SSF56112">
    <property type="entry name" value="Protein kinase-like (PK-like)"/>
    <property type="match status" value="1"/>
</dbReference>
<reference evidence="15" key="2">
    <citation type="submission" date="2010-04" db="EMBL/GenBank/DDBJ databases">
        <authorList>
            <person name="Buell R."/>
            <person name="Hamilton J."/>
            <person name="Hostetler J."/>
        </authorList>
    </citation>
    <scope>NUCLEOTIDE SEQUENCE [LARGE SCALE GENOMIC DNA]</scope>
    <source>
        <strain evidence="15">DAOM:BR144</strain>
    </source>
</reference>
<protein>
    <recommendedName>
        <fullName evidence="1">non-specific serine/threonine protein kinase</fullName>
        <ecNumber evidence="1">2.7.11.1</ecNumber>
    </recommendedName>
</protein>
<dbReference type="HOGENOM" id="CLU_000288_63_23_1"/>
<dbReference type="STRING" id="431595.K3X0C4"/>
<dbReference type="GO" id="GO:0004694">
    <property type="term" value="F:eukaryotic translation initiation factor 2alpha kinase activity"/>
    <property type="evidence" value="ECO:0007669"/>
    <property type="project" value="TreeGrafter"/>
</dbReference>
<keyword evidence="7" id="KW-0652">Protein synthesis inhibitor</keyword>
<dbReference type="Gene3D" id="1.10.510.10">
    <property type="entry name" value="Transferase(Phosphotransferase) domain 1"/>
    <property type="match status" value="1"/>
</dbReference>
<evidence type="ECO:0000256" key="6">
    <source>
        <dbReference type="ARBA" id="ARBA00022840"/>
    </source>
</evidence>
<dbReference type="InterPro" id="IPR000719">
    <property type="entry name" value="Prot_kinase_dom"/>
</dbReference>
<evidence type="ECO:0000256" key="12">
    <source>
        <dbReference type="SAM" id="MobiDB-lite"/>
    </source>
</evidence>
<evidence type="ECO:0000256" key="5">
    <source>
        <dbReference type="ARBA" id="ARBA00022777"/>
    </source>
</evidence>
<evidence type="ECO:0000313" key="15">
    <source>
        <dbReference type="Proteomes" id="UP000019132"/>
    </source>
</evidence>
<dbReference type="GO" id="GO:0005524">
    <property type="term" value="F:ATP binding"/>
    <property type="evidence" value="ECO:0007669"/>
    <property type="project" value="UniProtKB-UniRule"/>
</dbReference>
<proteinExistence type="inferred from homology"/>
<evidence type="ECO:0000256" key="3">
    <source>
        <dbReference type="ARBA" id="ARBA00022679"/>
    </source>
</evidence>
<dbReference type="GO" id="GO:0005634">
    <property type="term" value="C:nucleus"/>
    <property type="evidence" value="ECO:0007669"/>
    <property type="project" value="TreeGrafter"/>
</dbReference>
<dbReference type="GO" id="GO:0005737">
    <property type="term" value="C:cytoplasm"/>
    <property type="evidence" value="ECO:0007669"/>
    <property type="project" value="TreeGrafter"/>
</dbReference>
<comment type="catalytic activity">
    <reaction evidence="10">
        <text>L-seryl-[protein] + ATP = O-phospho-L-seryl-[protein] + ADP + H(+)</text>
        <dbReference type="Rhea" id="RHEA:17989"/>
        <dbReference type="Rhea" id="RHEA-COMP:9863"/>
        <dbReference type="Rhea" id="RHEA-COMP:11604"/>
        <dbReference type="ChEBI" id="CHEBI:15378"/>
        <dbReference type="ChEBI" id="CHEBI:29999"/>
        <dbReference type="ChEBI" id="CHEBI:30616"/>
        <dbReference type="ChEBI" id="CHEBI:83421"/>
        <dbReference type="ChEBI" id="CHEBI:456216"/>
        <dbReference type="EC" id="2.7.11.1"/>
    </reaction>
    <physiologicalReaction direction="left-to-right" evidence="10">
        <dbReference type="Rhea" id="RHEA:17990"/>
    </physiologicalReaction>
</comment>
<evidence type="ECO:0000256" key="1">
    <source>
        <dbReference type="ARBA" id="ARBA00012513"/>
    </source>
</evidence>
<keyword evidence="5" id="KW-0418">Kinase</keyword>
<keyword evidence="2" id="KW-0723">Serine/threonine-protein kinase</keyword>
<evidence type="ECO:0000313" key="14">
    <source>
        <dbReference type="EnsemblProtists" id="PYU1_T010673"/>
    </source>
</evidence>
<evidence type="ECO:0000256" key="7">
    <source>
        <dbReference type="ARBA" id="ARBA00023193"/>
    </source>
</evidence>
<organism evidence="14 15">
    <name type="scientific">Globisporangium ultimum (strain ATCC 200006 / CBS 805.95 / DAOM BR144)</name>
    <name type="common">Pythium ultimum</name>
    <dbReference type="NCBI Taxonomy" id="431595"/>
    <lineage>
        <taxon>Eukaryota</taxon>
        <taxon>Sar</taxon>
        <taxon>Stramenopiles</taxon>
        <taxon>Oomycota</taxon>
        <taxon>Peronosporomycetes</taxon>
        <taxon>Pythiales</taxon>
        <taxon>Pythiaceae</taxon>
        <taxon>Globisporangium</taxon>
    </lineage>
</organism>
<comment type="similarity">
    <text evidence="8">Belongs to the protein kinase superfamily. Ser/Thr protein kinase family. GCN2 subfamily.</text>
</comment>
<keyword evidence="15" id="KW-1185">Reference proteome</keyword>
<feature type="region of interest" description="Disordered" evidence="12">
    <location>
        <begin position="226"/>
        <end position="248"/>
    </location>
</feature>
<dbReference type="EnsemblProtists" id="PYU1_T010673">
    <property type="protein sequence ID" value="PYU1_T010673"/>
    <property type="gene ID" value="PYU1_G010650"/>
</dbReference>
<dbReference type="EMBL" id="GL376592">
    <property type="status" value="NOT_ANNOTATED_CDS"/>
    <property type="molecule type" value="Genomic_DNA"/>
</dbReference>
<accession>K3X0C4</accession>
<dbReference type="PROSITE" id="PS50011">
    <property type="entry name" value="PROTEIN_KINASE_DOM"/>
    <property type="match status" value="1"/>
</dbReference>
<dbReference type="InterPro" id="IPR050339">
    <property type="entry name" value="CC_SR_Kinase"/>
</dbReference>
<name>K3X0C4_GLOUD</name>
<evidence type="ECO:0000256" key="4">
    <source>
        <dbReference type="ARBA" id="ARBA00022741"/>
    </source>
</evidence>